<evidence type="ECO:0000256" key="1">
    <source>
        <dbReference type="ARBA" id="ARBA00007749"/>
    </source>
</evidence>
<dbReference type="Proteomes" id="UP000274097">
    <property type="component" value="Unassembled WGS sequence"/>
</dbReference>
<evidence type="ECO:0000256" key="4">
    <source>
        <dbReference type="ARBA" id="ARBA00022833"/>
    </source>
</evidence>
<dbReference type="Gene3D" id="3.60.15.10">
    <property type="entry name" value="Ribonuclease Z/Hydroxyacylglutathione hydrolase-like"/>
    <property type="match status" value="1"/>
</dbReference>
<keyword evidence="8" id="KW-1185">Reference proteome</keyword>
<dbReference type="InterPro" id="IPR051013">
    <property type="entry name" value="MBL_superfamily_lactonases"/>
</dbReference>
<feature type="compositionally biased region" description="Low complexity" evidence="5">
    <location>
        <begin position="249"/>
        <end position="262"/>
    </location>
</feature>
<evidence type="ECO:0000259" key="6">
    <source>
        <dbReference type="Pfam" id="PF00753"/>
    </source>
</evidence>
<dbReference type="Pfam" id="PF00753">
    <property type="entry name" value="Lactamase_B"/>
    <property type="match status" value="1"/>
</dbReference>
<evidence type="ECO:0000256" key="3">
    <source>
        <dbReference type="ARBA" id="ARBA00022801"/>
    </source>
</evidence>
<dbReference type="PANTHER" id="PTHR42978">
    <property type="entry name" value="QUORUM-QUENCHING LACTONASE YTNP-RELATED-RELATED"/>
    <property type="match status" value="1"/>
</dbReference>
<keyword evidence="2" id="KW-0479">Metal-binding</keyword>
<dbReference type="InterPro" id="IPR001279">
    <property type="entry name" value="Metallo-B-lactamas"/>
</dbReference>
<protein>
    <submittedName>
        <fullName evidence="7">MBL fold metallo-hydrolase</fullName>
    </submittedName>
</protein>
<dbReference type="PROSITE" id="PS51318">
    <property type="entry name" value="TAT"/>
    <property type="match status" value="1"/>
</dbReference>
<comment type="caution">
    <text evidence="7">The sequence shown here is derived from an EMBL/GenBank/DDBJ whole genome shotgun (WGS) entry which is preliminary data.</text>
</comment>
<dbReference type="CDD" id="cd07720">
    <property type="entry name" value="OPHC2-like_MBL-fold"/>
    <property type="match status" value="1"/>
</dbReference>
<evidence type="ECO:0000256" key="2">
    <source>
        <dbReference type="ARBA" id="ARBA00022723"/>
    </source>
</evidence>
<keyword evidence="4" id="KW-0862">Zinc</keyword>
<dbReference type="EMBL" id="RFLX01000042">
    <property type="protein sequence ID" value="RMI17005.1"/>
    <property type="molecule type" value="Genomic_DNA"/>
</dbReference>
<feature type="region of interest" description="Disordered" evidence="5">
    <location>
        <begin position="1"/>
        <end position="28"/>
    </location>
</feature>
<organism evidence="7 8">
    <name type="scientific">Teichococcus wenyumeiae</name>
    <dbReference type="NCBI Taxonomy" id="2478470"/>
    <lineage>
        <taxon>Bacteria</taxon>
        <taxon>Pseudomonadati</taxon>
        <taxon>Pseudomonadota</taxon>
        <taxon>Alphaproteobacteria</taxon>
        <taxon>Acetobacterales</taxon>
        <taxon>Roseomonadaceae</taxon>
        <taxon>Roseomonas</taxon>
    </lineage>
</organism>
<dbReference type="InterPro" id="IPR036866">
    <property type="entry name" value="RibonucZ/Hydroxyglut_hydro"/>
</dbReference>
<accession>A0ABX9VEC9</accession>
<evidence type="ECO:0000313" key="8">
    <source>
        <dbReference type="Proteomes" id="UP000274097"/>
    </source>
</evidence>
<dbReference type="SUPFAM" id="SSF56281">
    <property type="entry name" value="Metallo-hydrolase/oxidoreductase"/>
    <property type="match status" value="1"/>
</dbReference>
<evidence type="ECO:0000256" key="5">
    <source>
        <dbReference type="SAM" id="MobiDB-lite"/>
    </source>
</evidence>
<feature type="domain" description="Metallo-beta-lactamase" evidence="6">
    <location>
        <begin position="117"/>
        <end position="246"/>
    </location>
</feature>
<gene>
    <name evidence="7" type="ORF">EBE87_24510</name>
</gene>
<keyword evidence="3" id="KW-0378">Hydrolase</keyword>
<comment type="similarity">
    <text evidence="1">Belongs to the metallo-beta-lactamase superfamily.</text>
</comment>
<evidence type="ECO:0000313" key="7">
    <source>
        <dbReference type="EMBL" id="RMI17005.1"/>
    </source>
</evidence>
<dbReference type="RefSeq" id="WP_122140219.1">
    <property type="nucleotide sequence ID" value="NZ_RFLX01000042.1"/>
</dbReference>
<proteinExistence type="inferred from homology"/>
<name>A0ABX9VEC9_9PROT</name>
<feature type="region of interest" description="Disordered" evidence="5">
    <location>
        <begin position="246"/>
        <end position="272"/>
    </location>
</feature>
<dbReference type="PANTHER" id="PTHR42978:SF6">
    <property type="entry name" value="QUORUM-QUENCHING LACTONASE YTNP-RELATED"/>
    <property type="match status" value="1"/>
</dbReference>
<reference evidence="7 8" key="1">
    <citation type="submission" date="2018-10" db="EMBL/GenBank/DDBJ databases">
        <title>Roseomonas sp. nov., isolated from feces of Tibetan antelopes in the Qinghai-Tibet plateau, China.</title>
        <authorList>
            <person name="Tian Z."/>
        </authorList>
    </citation>
    <scope>NUCLEOTIDE SEQUENCE [LARGE SCALE GENOMIC DNA]</scope>
    <source>
        <strain evidence="7 8">Z23</strain>
    </source>
</reference>
<sequence>MTHRDSDARSNDPTAAQPSGMETAGGTNLIRPGRRGLLAASGVAALSATSAQGSAPFRRDTAPAWYRFAHGSFELTVVSDGPLSVGAPQNYFLGATEGEMAGTLRAAYLPTAVAVIGQNALVLNTGRHLVLFDTGMGESMGSWSRMFGPGTGRMLANLRAAGIEPGQIDLVALTHPHSDHCWALTDAQGRPNFPNAQVAVSEADFAFWTDDGNKRGPEVMSVRIEGAKQNLGAYRDRLIMVRDGQEVVPGSRRSPRPGIRSGTPCMRSNRTDNCSSTPGTWRIIMFFCSASRDGRSLSTPTGLSRRARVCGCSTASRRTAPRSRPGISPGRDTGISPALAMGMSISRLPGTIGVERPAGWMTAGRPSCERRISFQAGGIGTRLRLRQAVTWQGGACPASGGVPPPATAVGYPTTGVLLLNKSIKVGLNKRDERLAGEGLDQEA</sequence>
<dbReference type="InterPro" id="IPR006311">
    <property type="entry name" value="TAT_signal"/>
</dbReference>
<feature type="compositionally biased region" description="Basic and acidic residues" evidence="5">
    <location>
        <begin position="1"/>
        <end position="10"/>
    </location>
</feature>